<keyword evidence="17" id="KW-1185">Reference proteome</keyword>
<feature type="transmembrane region" description="Helical" evidence="14">
    <location>
        <begin position="194"/>
        <end position="216"/>
    </location>
</feature>
<evidence type="ECO:0000256" key="7">
    <source>
        <dbReference type="ARBA" id="ARBA00023040"/>
    </source>
</evidence>
<evidence type="ECO:0000256" key="12">
    <source>
        <dbReference type="ARBA" id="ARBA00023224"/>
    </source>
</evidence>
<dbReference type="Pfam" id="PF13853">
    <property type="entry name" value="7tm_4"/>
    <property type="match status" value="1"/>
</dbReference>
<feature type="transmembrane region" description="Helical" evidence="14">
    <location>
        <begin position="237"/>
        <end position="259"/>
    </location>
</feature>
<keyword evidence="7 13" id="KW-0297">G-protein coupled receptor</keyword>
<dbReference type="InParanoid" id="A0A672YCJ7"/>
<keyword evidence="10 13" id="KW-0675">Receptor</keyword>
<feature type="transmembrane region" description="Helical" evidence="14">
    <location>
        <begin position="57"/>
        <end position="77"/>
    </location>
</feature>
<dbReference type="Gene3D" id="1.20.1070.10">
    <property type="entry name" value="Rhodopsin 7-helix transmembrane proteins"/>
    <property type="match status" value="1"/>
</dbReference>
<evidence type="ECO:0000256" key="5">
    <source>
        <dbReference type="ARBA" id="ARBA00022725"/>
    </source>
</evidence>
<dbReference type="GO" id="GO:0004930">
    <property type="term" value="F:G protein-coupled receptor activity"/>
    <property type="evidence" value="ECO:0007669"/>
    <property type="project" value="UniProtKB-KW"/>
</dbReference>
<dbReference type="InterPro" id="IPR000725">
    <property type="entry name" value="Olfact_rcpt"/>
</dbReference>
<dbReference type="PANTHER" id="PTHR26451">
    <property type="entry name" value="G_PROTEIN_RECEP_F1_2 DOMAIN-CONTAINING PROTEIN"/>
    <property type="match status" value="1"/>
</dbReference>
<evidence type="ECO:0000259" key="15">
    <source>
        <dbReference type="PROSITE" id="PS50262"/>
    </source>
</evidence>
<comment type="similarity">
    <text evidence="13">Belongs to the G-protein coupled receptor 1 family.</text>
</comment>
<evidence type="ECO:0000256" key="13">
    <source>
        <dbReference type="RuleBase" id="RU000688"/>
    </source>
</evidence>
<evidence type="ECO:0000313" key="17">
    <source>
        <dbReference type="Proteomes" id="UP000472271"/>
    </source>
</evidence>
<dbReference type="Proteomes" id="UP000472271">
    <property type="component" value="Chromosome 21"/>
</dbReference>
<dbReference type="AlphaFoldDB" id="A0A672YCJ7"/>
<evidence type="ECO:0000256" key="2">
    <source>
        <dbReference type="ARBA" id="ARBA00022475"/>
    </source>
</evidence>
<dbReference type="Ensembl" id="ENSSORT00005002789.1">
    <property type="protein sequence ID" value="ENSSORP00005002709.1"/>
    <property type="gene ID" value="ENSSORG00005001668.1"/>
</dbReference>
<proteinExistence type="inferred from homology"/>
<dbReference type="InterPro" id="IPR052921">
    <property type="entry name" value="GPCR1_Superfamily_Member"/>
</dbReference>
<name>A0A672YCJ7_9TELE</name>
<evidence type="ECO:0000256" key="1">
    <source>
        <dbReference type="ARBA" id="ARBA00004651"/>
    </source>
</evidence>
<feature type="transmembrane region" description="Helical" evidence="14">
    <location>
        <begin position="97"/>
        <end position="119"/>
    </location>
</feature>
<dbReference type="InterPro" id="IPR000276">
    <property type="entry name" value="GPCR_Rhodpsn"/>
</dbReference>
<keyword evidence="12 13" id="KW-0807">Transducer</keyword>
<evidence type="ECO:0000256" key="6">
    <source>
        <dbReference type="ARBA" id="ARBA00022989"/>
    </source>
</evidence>
<keyword evidence="3 14" id="KW-0716">Sensory transduction</keyword>
<evidence type="ECO:0000256" key="8">
    <source>
        <dbReference type="ARBA" id="ARBA00023136"/>
    </source>
</evidence>
<evidence type="ECO:0000256" key="11">
    <source>
        <dbReference type="ARBA" id="ARBA00023180"/>
    </source>
</evidence>
<dbReference type="GO" id="GO:0004984">
    <property type="term" value="F:olfactory receptor activity"/>
    <property type="evidence" value="ECO:0007669"/>
    <property type="project" value="InterPro"/>
</dbReference>
<evidence type="ECO:0000256" key="4">
    <source>
        <dbReference type="ARBA" id="ARBA00022692"/>
    </source>
</evidence>
<evidence type="ECO:0000256" key="9">
    <source>
        <dbReference type="ARBA" id="ARBA00023157"/>
    </source>
</evidence>
<organism evidence="16 17">
    <name type="scientific">Sphaeramia orbicularis</name>
    <name type="common">orbiculate cardinalfish</name>
    <dbReference type="NCBI Taxonomy" id="375764"/>
    <lineage>
        <taxon>Eukaryota</taxon>
        <taxon>Metazoa</taxon>
        <taxon>Chordata</taxon>
        <taxon>Craniata</taxon>
        <taxon>Vertebrata</taxon>
        <taxon>Euteleostomi</taxon>
        <taxon>Actinopterygii</taxon>
        <taxon>Neopterygii</taxon>
        <taxon>Teleostei</taxon>
        <taxon>Neoteleostei</taxon>
        <taxon>Acanthomorphata</taxon>
        <taxon>Gobiaria</taxon>
        <taxon>Kurtiformes</taxon>
        <taxon>Apogonoidei</taxon>
        <taxon>Apogonidae</taxon>
        <taxon>Apogoninae</taxon>
        <taxon>Sphaeramia</taxon>
    </lineage>
</organism>
<dbReference type="FunFam" id="1.20.1070.10:FF:000024">
    <property type="entry name" value="Olfactory receptor"/>
    <property type="match status" value="1"/>
</dbReference>
<sequence length="316" mass="36369">KINVTVKSCCVMLFQSRQLHNYRFLYFVIMFTAYILIICGNCTILCLIWFHQNLHEPMYVFIAALLLNSVVYCTTIYPKLLTDVLSEEPVISYSTCVFQWFAYYTLMGSEYCLLSAMAYDRYVSICKPLHYPVIMRKLKINIFLALSWFLPAFQVAVPAAINAYRKICHFTLNGTICNSTVIHLYCIDSTALNIYGLVCFVNLLIVPLTFILFTYIKIFIITHSCVDVRKKATQTCLPHLLVLVSFTCATTCDVLLFLIETDFSKPIRLLMSFQTIFCHPLFNPVIYGLKMTEIFKHFKRLLCPGNGNGNTLHSEL</sequence>
<dbReference type="GO" id="GO:0005549">
    <property type="term" value="F:odorant binding"/>
    <property type="evidence" value="ECO:0007669"/>
    <property type="project" value="TreeGrafter"/>
</dbReference>
<keyword evidence="9" id="KW-1015">Disulfide bond</keyword>
<dbReference type="PRINTS" id="PR00245">
    <property type="entry name" value="OLFACTORYR"/>
</dbReference>
<accession>A0A672YCJ7</accession>
<evidence type="ECO:0000313" key="16">
    <source>
        <dbReference type="Ensembl" id="ENSSORP00005002709.1"/>
    </source>
</evidence>
<keyword evidence="5 14" id="KW-0552">Olfaction</keyword>
<keyword evidence="6 14" id="KW-1133">Transmembrane helix</keyword>
<feature type="transmembrane region" description="Helical" evidence="14">
    <location>
        <begin position="271"/>
        <end position="289"/>
    </location>
</feature>
<keyword evidence="11" id="KW-0325">Glycoprotein</keyword>
<keyword evidence="8 14" id="KW-0472">Membrane</keyword>
<evidence type="ECO:0000256" key="14">
    <source>
        <dbReference type="RuleBase" id="RU363047"/>
    </source>
</evidence>
<dbReference type="SUPFAM" id="SSF81321">
    <property type="entry name" value="Family A G protein-coupled receptor-like"/>
    <property type="match status" value="1"/>
</dbReference>
<reference evidence="16" key="3">
    <citation type="submission" date="2025-09" db="UniProtKB">
        <authorList>
            <consortium name="Ensembl"/>
        </authorList>
    </citation>
    <scope>IDENTIFICATION</scope>
</reference>
<feature type="domain" description="G-protein coupled receptors family 1 profile" evidence="15">
    <location>
        <begin position="40"/>
        <end position="287"/>
    </location>
</feature>
<feature type="transmembrane region" description="Helical" evidence="14">
    <location>
        <begin position="24"/>
        <end position="50"/>
    </location>
</feature>
<keyword evidence="4 13" id="KW-0812">Transmembrane</keyword>
<evidence type="ECO:0000256" key="3">
    <source>
        <dbReference type="ARBA" id="ARBA00022606"/>
    </source>
</evidence>
<comment type="subcellular location">
    <subcellularLocation>
        <location evidence="1 14">Cell membrane</location>
        <topology evidence="1 14">Multi-pass membrane protein</topology>
    </subcellularLocation>
</comment>
<feature type="transmembrane region" description="Helical" evidence="14">
    <location>
        <begin position="140"/>
        <end position="161"/>
    </location>
</feature>
<dbReference type="PANTHER" id="PTHR26451:SF847">
    <property type="entry name" value="ODORANT RECEPTOR-RELATED"/>
    <property type="match status" value="1"/>
</dbReference>
<keyword evidence="2 14" id="KW-1003">Cell membrane</keyword>
<dbReference type="GO" id="GO:0005886">
    <property type="term" value="C:plasma membrane"/>
    <property type="evidence" value="ECO:0007669"/>
    <property type="project" value="UniProtKB-SubCell"/>
</dbReference>
<reference evidence="16" key="1">
    <citation type="submission" date="2019-06" db="EMBL/GenBank/DDBJ databases">
        <authorList>
            <consortium name="Wellcome Sanger Institute Data Sharing"/>
        </authorList>
    </citation>
    <scope>NUCLEOTIDE SEQUENCE [LARGE SCALE GENOMIC DNA]</scope>
</reference>
<dbReference type="PRINTS" id="PR00237">
    <property type="entry name" value="GPCRRHODOPSN"/>
</dbReference>
<reference evidence="16" key="2">
    <citation type="submission" date="2025-08" db="UniProtKB">
        <authorList>
            <consortium name="Ensembl"/>
        </authorList>
    </citation>
    <scope>IDENTIFICATION</scope>
</reference>
<dbReference type="PROSITE" id="PS50262">
    <property type="entry name" value="G_PROTEIN_RECEP_F1_2"/>
    <property type="match status" value="1"/>
</dbReference>
<dbReference type="PROSITE" id="PS00237">
    <property type="entry name" value="G_PROTEIN_RECEP_F1_1"/>
    <property type="match status" value="1"/>
</dbReference>
<evidence type="ECO:0000256" key="10">
    <source>
        <dbReference type="ARBA" id="ARBA00023170"/>
    </source>
</evidence>
<protein>
    <recommendedName>
        <fullName evidence="14">Olfactory receptor</fullName>
    </recommendedName>
</protein>
<dbReference type="InterPro" id="IPR017452">
    <property type="entry name" value="GPCR_Rhodpsn_7TM"/>
</dbReference>